<dbReference type="Proteomes" id="UP001281656">
    <property type="component" value="Unassembled WGS sequence"/>
</dbReference>
<comment type="caution">
    <text evidence="4">The sequence shown here is derived from an EMBL/GenBank/DDBJ whole genome shotgun (WGS) entry which is preliminary data.</text>
</comment>
<sequence>MDYVIKLGYEGISWYSVCEVIKKAGLATHSLEDTERAFKHSYISVFIFHNDLLIGTGRALSDGVYQAAIYDIAVLPEYQKKGIGKIIMDELEKNLIGTNIILYANPSAESFYKKLGYSKMLTGMAKFVNNDSMRTKGFIQ</sequence>
<keyword evidence="1" id="KW-0808">Transferase</keyword>
<dbReference type="Pfam" id="PF00583">
    <property type="entry name" value="Acetyltransf_1"/>
    <property type="match status" value="1"/>
</dbReference>
<dbReference type="PANTHER" id="PTHR43626:SF4">
    <property type="entry name" value="GCN5-RELATED N-ACETYLTRANSFERASE 2, CHLOROPLASTIC"/>
    <property type="match status" value="1"/>
</dbReference>
<dbReference type="PROSITE" id="PS51186">
    <property type="entry name" value="GNAT"/>
    <property type="match status" value="1"/>
</dbReference>
<feature type="domain" description="N-acetyltransferase" evidence="3">
    <location>
        <begin position="3"/>
        <end position="134"/>
    </location>
</feature>
<dbReference type="Gene3D" id="3.40.630.30">
    <property type="match status" value="1"/>
</dbReference>
<protein>
    <submittedName>
        <fullName evidence="4">GNAT family N-acetyltransferase</fullName>
    </submittedName>
</protein>
<accession>A0ABU4JXN4</accession>
<dbReference type="PANTHER" id="PTHR43626">
    <property type="entry name" value="ACYL-COA N-ACYLTRANSFERASE"/>
    <property type="match status" value="1"/>
</dbReference>
<evidence type="ECO:0000259" key="3">
    <source>
        <dbReference type="PROSITE" id="PS51186"/>
    </source>
</evidence>
<organism evidence="4 5">
    <name type="scientific">Clostridium tanneri</name>
    <dbReference type="NCBI Taxonomy" id="3037988"/>
    <lineage>
        <taxon>Bacteria</taxon>
        <taxon>Bacillati</taxon>
        <taxon>Bacillota</taxon>
        <taxon>Clostridia</taxon>
        <taxon>Eubacteriales</taxon>
        <taxon>Clostridiaceae</taxon>
        <taxon>Clostridium</taxon>
    </lineage>
</organism>
<name>A0ABU4JXN4_9CLOT</name>
<evidence type="ECO:0000313" key="4">
    <source>
        <dbReference type="EMBL" id="MDW8802876.1"/>
    </source>
</evidence>
<gene>
    <name evidence="4" type="ORF">P8V03_17160</name>
</gene>
<dbReference type="InterPro" id="IPR045039">
    <property type="entry name" value="NSI-like"/>
</dbReference>
<evidence type="ECO:0000256" key="2">
    <source>
        <dbReference type="ARBA" id="ARBA00023315"/>
    </source>
</evidence>
<dbReference type="InterPro" id="IPR016181">
    <property type="entry name" value="Acyl_CoA_acyltransferase"/>
</dbReference>
<dbReference type="InterPro" id="IPR000182">
    <property type="entry name" value="GNAT_dom"/>
</dbReference>
<proteinExistence type="predicted"/>
<reference evidence="4 5" key="1">
    <citation type="submission" date="2023-04" db="EMBL/GenBank/DDBJ databases">
        <title>Clostridium tannerae sp. nov., isolated from the fecal material of an alpaca.</title>
        <authorList>
            <person name="Miller S."/>
            <person name="Hendry M."/>
            <person name="King J."/>
            <person name="Sankaranarayanan K."/>
            <person name="Lawson P.A."/>
        </authorList>
    </citation>
    <scope>NUCLEOTIDE SEQUENCE [LARGE SCALE GENOMIC DNA]</scope>
    <source>
        <strain evidence="4 5">A1-XYC3</strain>
    </source>
</reference>
<evidence type="ECO:0000256" key="1">
    <source>
        <dbReference type="ARBA" id="ARBA00022679"/>
    </source>
</evidence>
<dbReference type="CDD" id="cd04301">
    <property type="entry name" value="NAT_SF"/>
    <property type="match status" value="1"/>
</dbReference>
<keyword evidence="2" id="KW-0012">Acyltransferase</keyword>
<dbReference type="EMBL" id="JARUJP010000031">
    <property type="protein sequence ID" value="MDW8802876.1"/>
    <property type="molecule type" value="Genomic_DNA"/>
</dbReference>
<keyword evidence="5" id="KW-1185">Reference proteome</keyword>
<evidence type="ECO:0000313" key="5">
    <source>
        <dbReference type="Proteomes" id="UP001281656"/>
    </source>
</evidence>
<dbReference type="SUPFAM" id="SSF55729">
    <property type="entry name" value="Acyl-CoA N-acyltransferases (Nat)"/>
    <property type="match status" value="1"/>
</dbReference>
<dbReference type="RefSeq" id="WP_261673374.1">
    <property type="nucleotide sequence ID" value="NZ_JARUJP010000031.1"/>
</dbReference>